<name>A0A5P1FCU3_ASPOF</name>
<reference evidence="3" key="1">
    <citation type="journal article" date="2017" name="Nat. Commun.">
        <title>The asparagus genome sheds light on the origin and evolution of a young Y chromosome.</title>
        <authorList>
            <person name="Harkess A."/>
            <person name="Zhou J."/>
            <person name="Xu C."/>
            <person name="Bowers J.E."/>
            <person name="Van der Hulst R."/>
            <person name="Ayyampalayam S."/>
            <person name="Mercati F."/>
            <person name="Riccardi P."/>
            <person name="McKain M.R."/>
            <person name="Kakrana A."/>
            <person name="Tang H."/>
            <person name="Ray J."/>
            <person name="Groenendijk J."/>
            <person name="Arikit S."/>
            <person name="Mathioni S.M."/>
            <person name="Nakano M."/>
            <person name="Shan H."/>
            <person name="Telgmann-Rauber A."/>
            <person name="Kanno A."/>
            <person name="Yue Z."/>
            <person name="Chen H."/>
            <person name="Li W."/>
            <person name="Chen Y."/>
            <person name="Xu X."/>
            <person name="Zhang Y."/>
            <person name="Luo S."/>
            <person name="Chen H."/>
            <person name="Gao J."/>
            <person name="Mao Z."/>
            <person name="Pires J.C."/>
            <person name="Luo M."/>
            <person name="Kudrna D."/>
            <person name="Wing R.A."/>
            <person name="Meyers B.C."/>
            <person name="Yi K."/>
            <person name="Kong H."/>
            <person name="Lavrijsen P."/>
            <person name="Sunseri F."/>
            <person name="Falavigna A."/>
            <person name="Ye Y."/>
            <person name="Leebens-Mack J.H."/>
            <person name="Chen G."/>
        </authorList>
    </citation>
    <scope>NUCLEOTIDE SEQUENCE [LARGE SCALE GENOMIC DNA]</scope>
    <source>
        <strain evidence="3">cv. DH0086</strain>
    </source>
</reference>
<organism evidence="2 3">
    <name type="scientific">Asparagus officinalis</name>
    <name type="common">Garden asparagus</name>
    <dbReference type="NCBI Taxonomy" id="4686"/>
    <lineage>
        <taxon>Eukaryota</taxon>
        <taxon>Viridiplantae</taxon>
        <taxon>Streptophyta</taxon>
        <taxon>Embryophyta</taxon>
        <taxon>Tracheophyta</taxon>
        <taxon>Spermatophyta</taxon>
        <taxon>Magnoliopsida</taxon>
        <taxon>Liliopsida</taxon>
        <taxon>Asparagales</taxon>
        <taxon>Asparagaceae</taxon>
        <taxon>Asparagoideae</taxon>
        <taxon>Asparagus</taxon>
    </lineage>
</organism>
<evidence type="ECO:0000313" key="2">
    <source>
        <dbReference type="EMBL" id="ONK76226.1"/>
    </source>
</evidence>
<evidence type="ECO:0000256" key="1">
    <source>
        <dbReference type="SAM" id="MobiDB-lite"/>
    </source>
</evidence>
<dbReference type="AlphaFoldDB" id="A0A5P1FCU3"/>
<evidence type="ECO:0000313" key="3">
    <source>
        <dbReference type="Proteomes" id="UP000243459"/>
    </source>
</evidence>
<dbReference type="EMBL" id="CM007383">
    <property type="protein sequence ID" value="ONK76226.1"/>
    <property type="molecule type" value="Genomic_DNA"/>
</dbReference>
<feature type="compositionally biased region" description="Basic and acidic residues" evidence="1">
    <location>
        <begin position="10"/>
        <end position="23"/>
    </location>
</feature>
<protein>
    <submittedName>
        <fullName evidence="2">Uncharacterized protein</fullName>
    </submittedName>
</protein>
<dbReference type="Gramene" id="ONK76226">
    <property type="protein sequence ID" value="ONK76226"/>
    <property type="gene ID" value="A4U43_C03F25330"/>
</dbReference>
<sequence>MSSTTSTARARREERGRGAKEFAADLGSGRSTHRVGAGLKRSDGGDEASLAGLQATWVQGLDRAERRTGCRGGRGVNGGKHAMVELGWQAVVGFGVEEEEQKERRWVFFG</sequence>
<gene>
    <name evidence="2" type="ORF">A4U43_C03F25330</name>
</gene>
<feature type="region of interest" description="Disordered" evidence="1">
    <location>
        <begin position="1"/>
        <end position="47"/>
    </location>
</feature>
<proteinExistence type="predicted"/>
<keyword evidence="3" id="KW-1185">Reference proteome</keyword>
<dbReference type="Proteomes" id="UP000243459">
    <property type="component" value="Chromosome 3"/>
</dbReference>
<accession>A0A5P1FCU3</accession>